<dbReference type="EMBL" id="JACGWK010000010">
    <property type="protein sequence ID" value="KAL0331742.1"/>
    <property type="molecule type" value="Genomic_DNA"/>
</dbReference>
<name>A0AAW2MJR3_9LAMI</name>
<protein>
    <submittedName>
        <fullName evidence="1">Uncharacterized protein</fullName>
    </submittedName>
</protein>
<reference evidence="1" key="1">
    <citation type="submission" date="2020-06" db="EMBL/GenBank/DDBJ databases">
        <authorList>
            <person name="Li T."/>
            <person name="Hu X."/>
            <person name="Zhang T."/>
            <person name="Song X."/>
            <person name="Zhang H."/>
            <person name="Dai N."/>
            <person name="Sheng W."/>
            <person name="Hou X."/>
            <person name="Wei L."/>
        </authorList>
    </citation>
    <scope>NUCLEOTIDE SEQUENCE</scope>
    <source>
        <strain evidence="1">G01</strain>
        <tissue evidence="1">Leaf</tissue>
    </source>
</reference>
<dbReference type="AlphaFoldDB" id="A0AAW2MJR3"/>
<proteinExistence type="predicted"/>
<gene>
    <name evidence="1" type="ORF">Sangu_1719700</name>
</gene>
<comment type="caution">
    <text evidence="1">The sequence shown here is derived from an EMBL/GenBank/DDBJ whole genome shotgun (WGS) entry which is preliminary data.</text>
</comment>
<reference evidence="1" key="2">
    <citation type="journal article" date="2024" name="Plant">
        <title>Genomic evolution and insights into agronomic trait innovations of Sesamum species.</title>
        <authorList>
            <person name="Miao H."/>
            <person name="Wang L."/>
            <person name="Qu L."/>
            <person name="Liu H."/>
            <person name="Sun Y."/>
            <person name="Le M."/>
            <person name="Wang Q."/>
            <person name="Wei S."/>
            <person name="Zheng Y."/>
            <person name="Lin W."/>
            <person name="Duan Y."/>
            <person name="Cao H."/>
            <person name="Xiong S."/>
            <person name="Wang X."/>
            <person name="Wei L."/>
            <person name="Li C."/>
            <person name="Ma Q."/>
            <person name="Ju M."/>
            <person name="Zhao R."/>
            <person name="Li G."/>
            <person name="Mu C."/>
            <person name="Tian Q."/>
            <person name="Mei H."/>
            <person name="Zhang T."/>
            <person name="Gao T."/>
            <person name="Zhang H."/>
        </authorList>
    </citation>
    <scope>NUCLEOTIDE SEQUENCE</scope>
    <source>
        <strain evidence="1">G01</strain>
    </source>
</reference>
<evidence type="ECO:0000313" key="1">
    <source>
        <dbReference type="EMBL" id="KAL0331742.1"/>
    </source>
</evidence>
<sequence length="171" mass="19653">MALDLKNNLVGRERYPTILRSIPLRPCKPKDQEGYQRLNVEIRVKWGRIPPKVHHMSEAPRITEVEPKKGSKVLPHALHCRTLNKQMGNRLLCFTALTFRRKLNPFCCICASTGILSWKSRHKKTEIVGRNEWCQTFASSYRRGEVCRIASHADFVEKSPALDPVHTILSP</sequence>
<organism evidence="1">
    <name type="scientific">Sesamum angustifolium</name>
    <dbReference type="NCBI Taxonomy" id="2727405"/>
    <lineage>
        <taxon>Eukaryota</taxon>
        <taxon>Viridiplantae</taxon>
        <taxon>Streptophyta</taxon>
        <taxon>Embryophyta</taxon>
        <taxon>Tracheophyta</taxon>
        <taxon>Spermatophyta</taxon>
        <taxon>Magnoliopsida</taxon>
        <taxon>eudicotyledons</taxon>
        <taxon>Gunneridae</taxon>
        <taxon>Pentapetalae</taxon>
        <taxon>asterids</taxon>
        <taxon>lamiids</taxon>
        <taxon>Lamiales</taxon>
        <taxon>Pedaliaceae</taxon>
        <taxon>Sesamum</taxon>
    </lineage>
</organism>
<accession>A0AAW2MJR3</accession>